<dbReference type="PANTHER" id="PTHR10926">
    <property type="entry name" value="CELL CYCLE CONTROL PROTEIN 50"/>
    <property type="match status" value="1"/>
</dbReference>
<sequence>MVSFWNRKKPAEESGEDLTKKSRRPPNTAFRQQRLKAWQPILSPQSVLPLLILISAIFAPIGVALIITANNVQNLIINYSQCDTVANSDSFTTIPSQYIKYHFKKKLEVKPSWKLSGSGTDSSICQLQFEIPNDIKKSIYVYYRLTNFYQNHRKYVQSFDINQIKGDAVGVNDLSSDCSPLKNNEDRVIYPCGLIANSLFNDTFSLTLQGIDGTSNYVMTNKDISWKADRKRFKKTNYNASQIIPPPNWMKKYPEGYNDDNIPDLSTWEELQVWMRTAGLPKFYKLALKNETADLPKGIYQMDVGLNYPVSIFGGSKSFILTTNSIIGGRNMSLGVVYLIVAGISIMFGIIFLIKLIVQPRKLGDHSYLNFEEGQDLNATPSVAEVPLREIL</sequence>
<dbReference type="OrthoDB" id="340608at2759"/>
<evidence type="ECO:0000256" key="6">
    <source>
        <dbReference type="PIRNR" id="PIRNR015840"/>
    </source>
</evidence>
<accession>A0A1G4M984</accession>
<dbReference type="AlphaFoldDB" id="A0A1G4M984"/>
<dbReference type="GO" id="GO:0045332">
    <property type="term" value="P:phospholipid translocation"/>
    <property type="evidence" value="ECO:0007669"/>
    <property type="project" value="UniProtKB-UniRule"/>
</dbReference>
<keyword evidence="10" id="KW-1185">Reference proteome</keyword>
<comment type="similarity">
    <text evidence="2 6">Belongs to the CDC50/LEM3 family.</text>
</comment>
<feature type="transmembrane region" description="Helical" evidence="8">
    <location>
        <begin position="336"/>
        <end position="358"/>
    </location>
</feature>
<feature type="compositionally biased region" description="Basic and acidic residues" evidence="7">
    <location>
        <begin position="9"/>
        <end position="20"/>
    </location>
</feature>
<dbReference type="STRING" id="4955.A0A1G4M984"/>
<keyword evidence="5 6" id="KW-0472">Membrane</keyword>
<keyword evidence="4 8" id="KW-1133">Transmembrane helix</keyword>
<comment type="subcellular location">
    <subcellularLocation>
        <location evidence="1">Membrane</location>
        <topology evidence="1">Multi-pass membrane protein</topology>
    </subcellularLocation>
</comment>
<evidence type="ECO:0000313" key="9">
    <source>
        <dbReference type="EMBL" id="SCW00275.1"/>
    </source>
</evidence>
<dbReference type="PIRSF" id="PIRSF015840">
    <property type="entry name" value="DUF284_TM_euk"/>
    <property type="match status" value="1"/>
</dbReference>
<keyword evidence="3 8" id="KW-0812">Transmembrane</keyword>
<dbReference type="GO" id="GO:0005783">
    <property type="term" value="C:endoplasmic reticulum"/>
    <property type="evidence" value="ECO:0007669"/>
    <property type="project" value="TreeGrafter"/>
</dbReference>
<evidence type="ECO:0000256" key="3">
    <source>
        <dbReference type="ARBA" id="ARBA00022692"/>
    </source>
</evidence>
<organism evidence="9 10">
    <name type="scientific">Lachancea fermentati</name>
    <name type="common">Zygosaccharomyces fermentati</name>
    <dbReference type="NCBI Taxonomy" id="4955"/>
    <lineage>
        <taxon>Eukaryota</taxon>
        <taxon>Fungi</taxon>
        <taxon>Dikarya</taxon>
        <taxon>Ascomycota</taxon>
        <taxon>Saccharomycotina</taxon>
        <taxon>Saccharomycetes</taxon>
        <taxon>Saccharomycetales</taxon>
        <taxon>Saccharomycetaceae</taxon>
        <taxon>Lachancea</taxon>
    </lineage>
</organism>
<feature type="transmembrane region" description="Helical" evidence="8">
    <location>
        <begin position="47"/>
        <end position="67"/>
    </location>
</feature>
<reference evidence="9 10" key="1">
    <citation type="submission" date="2016-03" db="EMBL/GenBank/DDBJ databases">
        <authorList>
            <person name="Devillers H."/>
        </authorList>
    </citation>
    <scope>NUCLEOTIDE SEQUENCE [LARGE SCALE GENOMIC DNA]</scope>
    <source>
        <strain evidence="9">CBS 6772</strain>
    </source>
</reference>
<dbReference type="GO" id="GO:0005886">
    <property type="term" value="C:plasma membrane"/>
    <property type="evidence" value="ECO:0007669"/>
    <property type="project" value="TreeGrafter"/>
</dbReference>
<dbReference type="EMBL" id="LT598485">
    <property type="protein sequence ID" value="SCW00275.1"/>
    <property type="molecule type" value="Genomic_DNA"/>
</dbReference>
<evidence type="ECO:0000256" key="5">
    <source>
        <dbReference type="ARBA" id="ARBA00023136"/>
    </source>
</evidence>
<dbReference type="OMA" id="TWNNDQP"/>
<dbReference type="InterPro" id="IPR005045">
    <property type="entry name" value="CDC50/LEM3_fam"/>
</dbReference>
<evidence type="ECO:0000256" key="8">
    <source>
        <dbReference type="SAM" id="Phobius"/>
    </source>
</evidence>
<feature type="region of interest" description="Disordered" evidence="7">
    <location>
        <begin position="1"/>
        <end position="25"/>
    </location>
</feature>
<dbReference type="GO" id="GO:0005794">
    <property type="term" value="C:Golgi apparatus"/>
    <property type="evidence" value="ECO:0007669"/>
    <property type="project" value="TreeGrafter"/>
</dbReference>
<dbReference type="Proteomes" id="UP000190831">
    <property type="component" value="Chromosome C"/>
</dbReference>
<evidence type="ECO:0000256" key="4">
    <source>
        <dbReference type="ARBA" id="ARBA00022989"/>
    </source>
</evidence>
<evidence type="ECO:0000256" key="2">
    <source>
        <dbReference type="ARBA" id="ARBA00009457"/>
    </source>
</evidence>
<evidence type="ECO:0000313" key="10">
    <source>
        <dbReference type="Proteomes" id="UP000190831"/>
    </source>
</evidence>
<evidence type="ECO:0000256" key="1">
    <source>
        <dbReference type="ARBA" id="ARBA00004141"/>
    </source>
</evidence>
<evidence type="ECO:0000256" key="7">
    <source>
        <dbReference type="SAM" id="MobiDB-lite"/>
    </source>
</evidence>
<gene>
    <name evidence="9" type="ORF">LAFE_0C00562G</name>
</gene>
<dbReference type="Pfam" id="PF03381">
    <property type="entry name" value="CDC50"/>
    <property type="match status" value="1"/>
</dbReference>
<proteinExistence type="inferred from homology"/>
<protein>
    <submittedName>
        <fullName evidence="9">LAFE_0C00562g1_1</fullName>
    </submittedName>
</protein>
<name>A0A1G4M984_LACFM</name>
<dbReference type="PANTHER" id="PTHR10926:SF0">
    <property type="entry name" value="CDC50, ISOFORM A"/>
    <property type="match status" value="1"/>
</dbReference>